<proteinExistence type="predicted"/>
<dbReference type="Gene3D" id="3.30.565.10">
    <property type="entry name" value="Histidine kinase-like ATPase, C-terminal domain"/>
    <property type="match status" value="1"/>
</dbReference>
<dbReference type="InterPro" id="IPR003594">
    <property type="entry name" value="HATPase_dom"/>
</dbReference>
<protein>
    <recommendedName>
        <fullName evidence="2">Histidine kinase/HSP90-like ATPase domain-containing protein</fullName>
    </recommendedName>
</protein>
<dbReference type="InterPro" id="IPR050267">
    <property type="entry name" value="Anti-sigma-factor_SerPK"/>
</dbReference>
<dbReference type="EMBL" id="BAAATL010000039">
    <property type="protein sequence ID" value="GAA2507772.1"/>
    <property type="molecule type" value="Genomic_DNA"/>
</dbReference>
<dbReference type="InterPro" id="IPR036890">
    <property type="entry name" value="HATPase_C_sf"/>
</dbReference>
<gene>
    <name evidence="3" type="ORF">GCM10010422_68770</name>
</gene>
<reference evidence="3 4" key="1">
    <citation type="journal article" date="2019" name="Int. J. Syst. Evol. Microbiol.">
        <title>The Global Catalogue of Microorganisms (GCM) 10K type strain sequencing project: providing services to taxonomists for standard genome sequencing and annotation.</title>
        <authorList>
            <consortium name="The Broad Institute Genomics Platform"/>
            <consortium name="The Broad Institute Genome Sequencing Center for Infectious Disease"/>
            <person name="Wu L."/>
            <person name="Ma J."/>
        </authorList>
    </citation>
    <scope>NUCLEOTIDE SEQUENCE [LARGE SCALE GENOMIC DNA]</scope>
    <source>
        <strain evidence="3 4">JCM 6923</strain>
    </source>
</reference>
<organism evidence="3 4">
    <name type="scientific">Streptomyces graminearus</name>
    <dbReference type="NCBI Taxonomy" id="284030"/>
    <lineage>
        <taxon>Bacteria</taxon>
        <taxon>Bacillati</taxon>
        <taxon>Actinomycetota</taxon>
        <taxon>Actinomycetes</taxon>
        <taxon>Kitasatosporales</taxon>
        <taxon>Streptomycetaceae</taxon>
        <taxon>Streptomyces</taxon>
    </lineage>
</organism>
<accession>A0ABN3MST6</accession>
<dbReference type="Pfam" id="PF13581">
    <property type="entry name" value="HATPase_c_2"/>
    <property type="match status" value="1"/>
</dbReference>
<dbReference type="CDD" id="cd16936">
    <property type="entry name" value="HATPase_RsbW-like"/>
    <property type="match status" value="1"/>
</dbReference>
<evidence type="ECO:0000256" key="1">
    <source>
        <dbReference type="ARBA" id="ARBA00022527"/>
    </source>
</evidence>
<feature type="domain" description="Histidine kinase/HSP90-like ATPase" evidence="2">
    <location>
        <begin position="45"/>
        <end position="153"/>
    </location>
</feature>
<sequence>MSATPRVCARVTLSPQEIDRWPDTPVARALATLWPRSRTATFSLPAMDRAVPICRSLTRSWLAQQRFKDEDICDTVLLISTELATNAIVHTGSAVITMSLRRNKDHLRIQVRDQGTQSAGKHWHNTSGFGRGLEIIASYAGVLGTRRGADGTRTMWATVNLA</sequence>
<comment type="caution">
    <text evidence="3">The sequence shown here is derived from an EMBL/GenBank/DDBJ whole genome shotgun (WGS) entry which is preliminary data.</text>
</comment>
<keyword evidence="1" id="KW-0808">Transferase</keyword>
<dbReference type="SUPFAM" id="SSF55874">
    <property type="entry name" value="ATPase domain of HSP90 chaperone/DNA topoisomerase II/histidine kinase"/>
    <property type="match status" value="1"/>
</dbReference>
<dbReference type="Proteomes" id="UP001501721">
    <property type="component" value="Unassembled WGS sequence"/>
</dbReference>
<evidence type="ECO:0000313" key="4">
    <source>
        <dbReference type="Proteomes" id="UP001501721"/>
    </source>
</evidence>
<dbReference type="PANTHER" id="PTHR35526">
    <property type="entry name" value="ANTI-SIGMA-F FACTOR RSBW-RELATED"/>
    <property type="match status" value="1"/>
</dbReference>
<evidence type="ECO:0000259" key="2">
    <source>
        <dbReference type="Pfam" id="PF13581"/>
    </source>
</evidence>
<name>A0ABN3MST6_9ACTN</name>
<evidence type="ECO:0000313" key="3">
    <source>
        <dbReference type="EMBL" id="GAA2507772.1"/>
    </source>
</evidence>
<keyword evidence="4" id="KW-1185">Reference proteome</keyword>
<keyword evidence="1" id="KW-0418">Kinase</keyword>
<dbReference type="PANTHER" id="PTHR35526:SF3">
    <property type="entry name" value="ANTI-SIGMA-F FACTOR RSBW"/>
    <property type="match status" value="1"/>
</dbReference>
<keyword evidence="1" id="KW-0723">Serine/threonine-protein kinase</keyword>